<protein>
    <submittedName>
        <fullName evidence="2">Helix-turn-helix transcriptional regulator</fullName>
    </submittedName>
</protein>
<dbReference type="CDD" id="cd00093">
    <property type="entry name" value="HTH_XRE"/>
    <property type="match status" value="1"/>
</dbReference>
<reference evidence="2 3" key="1">
    <citation type="submission" date="2022-02" db="EMBL/GenBank/DDBJ databases">
        <title>Genome of Erysipelotrichaceae sp. nov. NSJ-176 isolated from human feces.</title>
        <authorList>
            <person name="Abdugheni R."/>
        </authorList>
    </citation>
    <scope>NUCLEOTIDE SEQUENCE [LARGE SCALE GENOMIC DNA]</scope>
    <source>
        <strain evidence="2 3">NSJ-176</strain>
    </source>
</reference>
<dbReference type="SUPFAM" id="SSF47413">
    <property type="entry name" value="lambda repressor-like DNA-binding domains"/>
    <property type="match status" value="1"/>
</dbReference>
<gene>
    <name evidence="2" type="ORF">LQE99_07250</name>
</gene>
<comment type="caution">
    <text evidence="2">The sequence shown here is derived from an EMBL/GenBank/DDBJ whole genome shotgun (WGS) entry which is preliminary data.</text>
</comment>
<name>A0ABS9R5J6_9FIRM</name>
<evidence type="ECO:0000313" key="3">
    <source>
        <dbReference type="Proteomes" id="UP001202402"/>
    </source>
</evidence>
<keyword evidence="3" id="KW-1185">Reference proteome</keyword>
<dbReference type="Proteomes" id="UP001202402">
    <property type="component" value="Unassembled WGS sequence"/>
</dbReference>
<evidence type="ECO:0000259" key="1">
    <source>
        <dbReference type="PROSITE" id="PS50943"/>
    </source>
</evidence>
<accession>A0ABS9R5J6</accession>
<organism evidence="2 3">
    <name type="scientific">Amedibacillus hominis</name>
    <dbReference type="NCBI Taxonomy" id="2897776"/>
    <lineage>
        <taxon>Bacteria</taxon>
        <taxon>Bacillati</taxon>
        <taxon>Bacillota</taxon>
        <taxon>Erysipelotrichia</taxon>
        <taxon>Erysipelotrichales</taxon>
        <taxon>Erysipelotrichaceae</taxon>
        <taxon>Amedibacillus</taxon>
    </lineage>
</organism>
<dbReference type="RefSeq" id="WP_233509532.1">
    <property type="nucleotide sequence ID" value="NZ_JAKVPQ010000004.1"/>
</dbReference>
<feature type="domain" description="HTH cro/C1-type" evidence="1">
    <location>
        <begin position="15"/>
        <end position="49"/>
    </location>
</feature>
<proteinExistence type="predicted"/>
<dbReference type="Gene3D" id="1.10.260.40">
    <property type="entry name" value="lambda repressor-like DNA-binding domains"/>
    <property type="match status" value="1"/>
</dbReference>
<sequence>MKMGNDYMEGFAMRLTQLRKKKGYTQAQLAEKIGVSNKSVSRGERGISKS</sequence>
<dbReference type="InterPro" id="IPR001387">
    <property type="entry name" value="Cro/C1-type_HTH"/>
</dbReference>
<dbReference type="Pfam" id="PF01381">
    <property type="entry name" value="HTH_3"/>
    <property type="match status" value="1"/>
</dbReference>
<evidence type="ECO:0000313" key="2">
    <source>
        <dbReference type="EMBL" id="MCH4284926.1"/>
    </source>
</evidence>
<dbReference type="EMBL" id="JAKVPQ010000004">
    <property type="protein sequence ID" value="MCH4284926.1"/>
    <property type="molecule type" value="Genomic_DNA"/>
</dbReference>
<dbReference type="InterPro" id="IPR010982">
    <property type="entry name" value="Lambda_DNA-bd_dom_sf"/>
</dbReference>
<dbReference type="PROSITE" id="PS50943">
    <property type="entry name" value="HTH_CROC1"/>
    <property type="match status" value="1"/>
</dbReference>